<comment type="caution">
    <text evidence="12">The sequence shown here is derived from an EMBL/GenBank/DDBJ whole genome shotgun (WGS) entry which is preliminary data.</text>
</comment>
<feature type="region of interest" description="Disordered" evidence="10">
    <location>
        <begin position="481"/>
        <end position="504"/>
    </location>
</feature>
<gene>
    <name evidence="12" type="ORF">FOJ82_09645</name>
</gene>
<dbReference type="SMART" id="SM00382">
    <property type="entry name" value="AAA"/>
    <property type="match status" value="2"/>
</dbReference>
<dbReference type="Proteomes" id="UP000317638">
    <property type="component" value="Unassembled WGS sequence"/>
</dbReference>
<keyword evidence="9" id="KW-0472">Membrane</keyword>
<proteinExistence type="predicted"/>
<keyword evidence="8" id="KW-1278">Translocase</keyword>
<dbReference type="InterPro" id="IPR003593">
    <property type="entry name" value="AAA+_ATPase"/>
</dbReference>
<organism evidence="12 13">
    <name type="scientific">Tessaracoccus rhinocerotis</name>
    <dbReference type="NCBI Taxonomy" id="1689449"/>
    <lineage>
        <taxon>Bacteria</taxon>
        <taxon>Bacillati</taxon>
        <taxon>Actinomycetota</taxon>
        <taxon>Actinomycetes</taxon>
        <taxon>Propionibacteriales</taxon>
        <taxon>Propionibacteriaceae</taxon>
        <taxon>Tessaracoccus</taxon>
    </lineage>
</organism>
<accession>A0A553K0R5</accession>
<name>A0A553K0R5_9ACTN</name>
<dbReference type="InterPro" id="IPR017871">
    <property type="entry name" value="ABC_transporter-like_CS"/>
</dbReference>
<evidence type="ECO:0000256" key="7">
    <source>
        <dbReference type="ARBA" id="ARBA00022840"/>
    </source>
</evidence>
<dbReference type="InterPro" id="IPR050107">
    <property type="entry name" value="ABC_carbohydrate_import_ATPase"/>
</dbReference>
<dbReference type="EMBL" id="VKKG01000003">
    <property type="protein sequence ID" value="TRY18287.1"/>
    <property type="molecule type" value="Genomic_DNA"/>
</dbReference>
<keyword evidence="6" id="KW-0547">Nucleotide-binding</keyword>
<dbReference type="CDD" id="cd03215">
    <property type="entry name" value="ABC_Carb_Monos_II"/>
    <property type="match status" value="1"/>
</dbReference>
<keyword evidence="3" id="KW-1003">Cell membrane</keyword>
<dbReference type="GO" id="GO:0016887">
    <property type="term" value="F:ATP hydrolysis activity"/>
    <property type="evidence" value="ECO:0007669"/>
    <property type="project" value="InterPro"/>
</dbReference>
<dbReference type="RefSeq" id="WP_143938263.1">
    <property type="nucleotide sequence ID" value="NZ_VKKG01000003.1"/>
</dbReference>
<evidence type="ECO:0000259" key="11">
    <source>
        <dbReference type="PROSITE" id="PS50893"/>
    </source>
</evidence>
<dbReference type="PANTHER" id="PTHR43790:SF1">
    <property type="entry name" value="XYLOSE IMPORT ATP-BINDING PROTEIN XYLG"/>
    <property type="match status" value="1"/>
</dbReference>
<evidence type="ECO:0000256" key="6">
    <source>
        <dbReference type="ARBA" id="ARBA00022741"/>
    </source>
</evidence>
<dbReference type="GO" id="GO:0005886">
    <property type="term" value="C:plasma membrane"/>
    <property type="evidence" value="ECO:0007669"/>
    <property type="project" value="UniProtKB-SubCell"/>
</dbReference>
<keyword evidence="4" id="KW-0762">Sugar transport</keyword>
<comment type="subcellular location">
    <subcellularLocation>
        <location evidence="1">Cell membrane</location>
        <topology evidence="1">Peripheral membrane protein</topology>
    </subcellularLocation>
</comment>
<dbReference type="GO" id="GO:0005524">
    <property type="term" value="F:ATP binding"/>
    <property type="evidence" value="ECO:0007669"/>
    <property type="project" value="UniProtKB-KW"/>
</dbReference>
<dbReference type="OrthoDB" id="3311037at2"/>
<evidence type="ECO:0000313" key="13">
    <source>
        <dbReference type="Proteomes" id="UP000317638"/>
    </source>
</evidence>
<keyword evidence="13" id="KW-1185">Reference proteome</keyword>
<evidence type="ECO:0000313" key="12">
    <source>
        <dbReference type="EMBL" id="TRY18287.1"/>
    </source>
</evidence>
<dbReference type="Pfam" id="PF00005">
    <property type="entry name" value="ABC_tran"/>
    <property type="match status" value="2"/>
</dbReference>
<dbReference type="AlphaFoldDB" id="A0A553K0R5"/>
<feature type="domain" description="ABC transporter" evidence="11">
    <location>
        <begin position="7"/>
        <end position="243"/>
    </location>
</feature>
<dbReference type="CDD" id="cd03216">
    <property type="entry name" value="ABC_Carb_Monos_I"/>
    <property type="match status" value="1"/>
</dbReference>
<keyword evidence="2" id="KW-0813">Transport</keyword>
<evidence type="ECO:0000256" key="4">
    <source>
        <dbReference type="ARBA" id="ARBA00022597"/>
    </source>
</evidence>
<evidence type="ECO:0000256" key="2">
    <source>
        <dbReference type="ARBA" id="ARBA00022448"/>
    </source>
</evidence>
<evidence type="ECO:0000256" key="5">
    <source>
        <dbReference type="ARBA" id="ARBA00022737"/>
    </source>
</evidence>
<dbReference type="InterPro" id="IPR003439">
    <property type="entry name" value="ABC_transporter-like_ATP-bd"/>
</dbReference>
<keyword evidence="5" id="KW-0677">Repeat</keyword>
<evidence type="ECO:0000256" key="10">
    <source>
        <dbReference type="SAM" id="MobiDB-lite"/>
    </source>
</evidence>
<dbReference type="Gene3D" id="3.40.50.300">
    <property type="entry name" value="P-loop containing nucleotide triphosphate hydrolases"/>
    <property type="match status" value="2"/>
</dbReference>
<evidence type="ECO:0000256" key="8">
    <source>
        <dbReference type="ARBA" id="ARBA00022967"/>
    </source>
</evidence>
<dbReference type="FunFam" id="3.40.50.300:FF:000127">
    <property type="entry name" value="Ribose import ATP-binding protein RbsA"/>
    <property type="match status" value="1"/>
</dbReference>
<evidence type="ECO:0000256" key="1">
    <source>
        <dbReference type="ARBA" id="ARBA00004202"/>
    </source>
</evidence>
<reference evidence="12 13" key="1">
    <citation type="submission" date="2019-07" db="EMBL/GenBank/DDBJ databases">
        <authorList>
            <person name="Zhou L.-Y."/>
        </authorList>
    </citation>
    <scope>NUCLEOTIDE SEQUENCE [LARGE SCALE GENOMIC DNA]</scope>
    <source>
        <strain evidence="12 13">YIM 101269</strain>
    </source>
</reference>
<evidence type="ECO:0000256" key="3">
    <source>
        <dbReference type="ARBA" id="ARBA00022475"/>
    </source>
</evidence>
<dbReference type="PANTHER" id="PTHR43790">
    <property type="entry name" value="CARBOHYDRATE TRANSPORT ATP-BINDING PROTEIN MG119-RELATED"/>
    <property type="match status" value="1"/>
</dbReference>
<sequence length="504" mass="54573">MAEENVIAVRGLTKSFAGVKALDGIDLEIRAGEIHCLAGENGSGKSTLIKIISGVYQPDSGTIEMGGRVHHKLTPIEAIGNGVQVIYQDFSVFPNLTVMENLALTTELADKRRLVNWRRFRKIAEEAVSKINFKVDLDAVVGDLSVADKQLVAISRALMSDTKLIIMDEPTTALTNKEVEALFRVILDLQSRGIAIMFVSHKLGEVFEISERFTILRNGKQVITTVPDELNEKKFAEYMTGRDFEETAFTGDDSIGEPVLEASGLTLGNAFSDVSFTLHKGEILGITGLLGSGRTELALSLFGVFPAESGTIRVGGEQVRINSIADAIGHGIAYVPEDRLTEGLALERSIGDNIIISEIDRLSGPLNLADKRKQREAVDRWVSELKIATRNPNNPVNTLSGGNQQRVVLAKWLATEPDVLILNGPTVGVDIGSKAEIHRILTELAAAGMGIIVISDDIGELKQTCGRVLLLKEGRIDGEVDPRTQTEEELSDMITGGPLEVGTN</sequence>
<dbReference type="PROSITE" id="PS00211">
    <property type="entry name" value="ABC_TRANSPORTER_1"/>
    <property type="match status" value="1"/>
</dbReference>
<evidence type="ECO:0000256" key="9">
    <source>
        <dbReference type="ARBA" id="ARBA00023136"/>
    </source>
</evidence>
<dbReference type="SUPFAM" id="SSF52540">
    <property type="entry name" value="P-loop containing nucleoside triphosphate hydrolases"/>
    <property type="match status" value="2"/>
</dbReference>
<protein>
    <submittedName>
        <fullName evidence="12">Sugar ABC transporter ATP-binding protein</fullName>
    </submittedName>
</protein>
<keyword evidence="7 12" id="KW-0067">ATP-binding</keyword>
<dbReference type="InterPro" id="IPR027417">
    <property type="entry name" value="P-loop_NTPase"/>
</dbReference>
<dbReference type="PROSITE" id="PS50893">
    <property type="entry name" value="ABC_TRANSPORTER_2"/>
    <property type="match status" value="2"/>
</dbReference>
<feature type="domain" description="ABC transporter" evidence="11">
    <location>
        <begin position="255"/>
        <end position="498"/>
    </location>
</feature>